<dbReference type="STRING" id="1349421.OI18_07095"/>
<dbReference type="EC" id="5.4.99.-" evidence="4"/>
<dbReference type="Proteomes" id="UP000031408">
    <property type="component" value="Unassembled WGS sequence"/>
</dbReference>
<sequence>MKKNSGFEKFANKKKSGTIKEAHKKERREEKKDRETAINQRFEEKRQARATRGGSESPNSRLTGAKGAPQHTGKPGGKRMTTDLGTPAASHAKPGQFRNAPSKGTGVTDQGGRKGEPNTGATTAAGVSGVMPLNKFIAHSGVCARRDAAALVKEGVVTVNGKKVAEPGFKVSEKDEIKVKGKRISISKNLVYILLNKPKDYITTTDDPQERKTVMDLVKTATAERVYPVGRLDRNTSGVLLLTNDGELAQVLSHPRNEIKKIYEVKLDKPLTKNDFEAIINGLTLEDGFIAPDALGYADPRDKSIIGIEIHSGKNRIVRRIFEHLKYDVKGLDRVMYAGLTKKNVNRGKWRLLTEREIRVLKHFNKAVKKDKSAK</sequence>
<dbReference type="GO" id="GO:0003723">
    <property type="term" value="F:RNA binding"/>
    <property type="evidence" value="ECO:0007669"/>
    <property type="project" value="UniProtKB-KW"/>
</dbReference>
<evidence type="ECO:0000256" key="1">
    <source>
        <dbReference type="ARBA" id="ARBA00008348"/>
    </source>
</evidence>
<dbReference type="EMBL" id="JSVC01000007">
    <property type="protein sequence ID" value="KIC95357.1"/>
    <property type="molecule type" value="Genomic_DNA"/>
</dbReference>
<dbReference type="GO" id="GO:0000455">
    <property type="term" value="P:enzyme-directed rRNA pseudouridine synthesis"/>
    <property type="evidence" value="ECO:0007669"/>
    <property type="project" value="UniProtKB-ARBA"/>
</dbReference>
<dbReference type="InterPro" id="IPR050343">
    <property type="entry name" value="RsuA_PseudoU_synthase"/>
</dbReference>
<dbReference type="OrthoDB" id="1012272at2"/>
<dbReference type="PROSITE" id="PS50889">
    <property type="entry name" value="S4"/>
    <property type="match status" value="1"/>
</dbReference>
<dbReference type="Gene3D" id="3.30.70.580">
    <property type="entry name" value="Pseudouridine synthase I, catalytic domain, N-terminal subdomain"/>
    <property type="match status" value="1"/>
</dbReference>
<dbReference type="InterPro" id="IPR042092">
    <property type="entry name" value="PsdUridine_s_RsuA/RluB/E/F_cat"/>
</dbReference>
<dbReference type="InterPro" id="IPR020103">
    <property type="entry name" value="PsdUridine_synth_cat_dom_sf"/>
</dbReference>
<dbReference type="InterPro" id="IPR036986">
    <property type="entry name" value="S4_RNA-bd_sf"/>
</dbReference>
<dbReference type="NCBIfam" id="TIGR00093">
    <property type="entry name" value="pseudouridine synthase"/>
    <property type="match status" value="1"/>
</dbReference>
<evidence type="ECO:0000256" key="2">
    <source>
        <dbReference type="ARBA" id="ARBA00023235"/>
    </source>
</evidence>
<comment type="similarity">
    <text evidence="1 4">Belongs to the pseudouridine synthase RsuA family.</text>
</comment>
<keyword evidence="8" id="KW-1185">Reference proteome</keyword>
<dbReference type="AlphaFoldDB" id="A0A0C1L5G4"/>
<evidence type="ECO:0000256" key="4">
    <source>
        <dbReference type="RuleBase" id="RU003887"/>
    </source>
</evidence>
<dbReference type="InterPro" id="IPR018496">
    <property type="entry name" value="PsdUridine_synth_RsuA/RluB_CS"/>
</dbReference>
<dbReference type="RefSeq" id="WP_039138438.1">
    <property type="nucleotide sequence ID" value="NZ_JSVC01000007.1"/>
</dbReference>
<dbReference type="GO" id="GO:0120159">
    <property type="term" value="F:rRNA pseudouridine synthase activity"/>
    <property type="evidence" value="ECO:0007669"/>
    <property type="project" value="UniProtKB-ARBA"/>
</dbReference>
<proteinExistence type="inferred from homology"/>
<dbReference type="InterPro" id="IPR020094">
    <property type="entry name" value="TruA/RsuA/RluB/E/F_N"/>
</dbReference>
<evidence type="ECO:0000313" key="8">
    <source>
        <dbReference type="Proteomes" id="UP000031408"/>
    </source>
</evidence>
<dbReference type="InterPro" id="IPR002942">
    <property type="entry name" value="S4_RNA-bd"/>
</dbReference>
<dbReference type="Gene3D" id="3.10.290.10">
    <property type="entry name" value="RNA-binding S4 domain"/>
    <property type="match status" value="1"/>
</dbReference>
<dbReference type="PANTHER" id="PTHR47683">
    <property type="entry name" value="PSEUDOURIDINE SYNTHASE FAMILY PROTEIN-RELATED"/>
    <property type="match status" value="1"/>
</dbReference>
<dbReference type="Pfam" id="PF01479">
    <property type="entry name" value="S4"/>
    <property type="match status" value="1"/>
</dbReference>
<organism evidence="7 8">
    <name type="scientific">Flavihumibacter solisilvae</name>
    <dbReference type="NCBI Taxonomy" id="1349421"/>
    <lineage>
        <taxon>Bacteria</taxon>
        <taxon>Pseudomonadati</taxon>
        <taxon>Bacteroidota</taxon>
        <taxon>Chitinophagia</taxon>
        <taxon>Chitinophagales</taxon>
        <taxon>Chitinophagaceae</taxon>
        <taxon>Flavihumibacter</taxon>
    </lineage>
</organism>
<dbReference type="InterPro" id="IPR000748">
    <property type="entry name" value="PsdUridine_synth_RsuA/RluB/E/F"/>
</dbReference>
<dbReference type="PROSITE" id="PS01149">
    <property type="entry name" value="PSI_RSU"/>
    <property type="match status" value="1"/>
</dbReference>
<dbReference type="SMART" id="SM00363">
    <property type="entry name" value="S4"/>
    <property type="match status" value="1"/>
</dbReference>
<dbReference type="SUPFAM" id="SSF55120">
    <property type="entry name" value="Pseudouridine synthase"/>
    <property type="match status" value="1"/>
</dbReference>
<comment type="caution">
    <text evidence="7">The sequence shown here is derived from an EMBL/GenBank/DDBJ whole genome shotgun (WGS) entry which is preliminary data.</text>
</comment>
<keyword evidence="3" id="KW-0694">RNA-binding</keyword>
<dbReference type="InterPro" id="IPR006145">
    <property type="entry name" value="PsdUridine_synth_RsuA/RluA"/>
</dbReference>
<feature type="region of interest" description="Disordered" evidence="5">
    <location>
        <begin position="1"/>
        <end position="126"/>
    </location>
</feature>
<accession>A0A0C1L5G4</accession>
<feature type="compositionally biased region" description="Basic and acidic residues" evidence="5">
    <location>
        <begin position="18"/>
        <end position="47"/>
    </location>
</feature>
<dbReference type="FunFam" id="3.10.290.10:FF:000003">
    <property type="entry name" value="Pseudouridine synthase"/>
    <property type="match status" value="1"/>
</dbReference>
<reference evidence="7 8" key="1">
    <citation type="submission" date="2014-11" db="EMBL/GenBank/DDBJ databases">
        <title>Genome sequence of Flavihumibacter solisilvae 3-3.</title>
        <authorList>
            <person name="Zhou G."/>
            <person name="Li M."/>
            <person name="Wang G."/>
        </authorList>
    </citation>
    <scope>NUCLEOTIDE SEQUENCE [LARGE SCALE GENOMIC DNA]</scope>
    <source>
        <strain evidence="7 8">3-3</strain>
    </source>
</reference>
<dbReference type="SUPFAM" id="SSF55174">
    <property type="entry name" value="Alpha-L RNA-binding motif"/>
    <property type="match status" value="1"/>
</dbReference>
<evidence type="ECO:0000313" key="7">
    <source>
        <dbReference type="EMBL" id="KIC95357.1"/>
    </source>
</evidence>
<dbReference type="CDD" id="cd02870">
    <property type="entry name" value="PseudoU_synth_RsuA_like"/>
    <property type="match status" value="1"/>
</dbReference>
<evidence type="ECO:0000256" key="5">
    <source>
        <dbReference type="SAM" id="MobiDB-lite"/>
    </source>
</evidence>
<name>A0A0C1L5G4_9BACT</name>
<feature type="domain" description="RNA-binding S4" evidence="6">
    <location>
        <begin position="131"/>
        <end position="191"/>
    </location>
</feature>
<dbReference type="CDD" id="cd00165">
    <property type="entry name" value="S4"/>
    <property type="match status" value="1"/>
</dbReference>
<gene>
    <name evidence="7" type="ORF">OI18_07095</name>
</gene>
<keyword evidence="2 4" id="KW-0413">Isomerase</keyword>
<dbReference type="PANTHER" id="PTHR47683:SF2">
    <property type="entry name" value="RNA-BINDING S4 DOMAIN-CONTAINING PROTEIN"/>
    <property type="match status" value="1"/>
</dbReference>
<evidence type="ECO:0000259" key="6">
    <source>
        <dbReference type="SMART" id="SM00363"/>
    </source>
</evidence>
<dbReference type="Pfam" id="PF00849">
    <property type="entry name" value="PseudoU_synth_2"/>
    <property type="match status" value="1"/>
</dbReference>
<dbReference type="Gene3D" id="3.30.70.1560">
    <property type="entry name" value="Alpha-L RNA-binding motif"/>
    <property type="match status" value="1"/>
</dbReference>
<protein>
    <recommendedName>
        <fullName evidence="4">Pseudouridine synthase</fullName>
        <ecNumber evidence="4">5.4.99.-</ecNumber>
    </recommendedName>
</protein>
<evidence type="ECO:0000256" key="3">
    <source>
        <dbReference type="PROSITE-ProRule" id="PRU00182"/>
    </source>
</evidence>